<dbReference type="RefSeq" id="WP_029053828.1">
    <property type="nucleotide sequence ID" value="NZ_CP015108.1"/>
</dbReference>
<keyword evidence="2" id="KW-1185">Reference proteome</keyword>
<dbReference type="Pfam" id="PF06279">
    <property type="entry name" value="DUF1033"/>
    <property type="match status" value="1"/>
</dbReference>
<dbReference type="EMBL" id="CP015108">
    <property type="protein sequence ID" value="ARF12881.1"/>
    <property type="molecule type" value="Genomic_DNA"/>
</dbReference>
<gene>
    <name evidence="1" type="ORF">SporoS204_01040</name>
</gene>
<protein>
    <recommendedName>
        <fullName evidence="3">DUF1033 family protein</fullName>
    </recommendedName>
</protein>
<evidence type="ECO:0008006" key="3">
    <source>
        <dbReference type="Google" id="ProtNLM"/>
    </source>
</evidence>
<dbReference type="InterPro" id="IPR010434">
    <property type="entry name" value="DUF1033"/>
</dbReference>
<accession>A0ABM6JSD1</accession>
<evidence type="ECO:0000313" key="2">
    <source>
        <dbReference type="Proteomes" id="UP000192486"/>
    </source>
</evidence>
<proteinExistence type="predicted"/>
<evidence type="ECO:0000313" key="1">
    <source>
        <dbReference type="EMBL" id="ARF12881.1"/>
    </source>
</evidence>
<reference evidence="1 2" key="1">
    <citation type="submission" date="2016-04" db="EMBL/GenBank/DDBJ databases">
        <title>Comparative Genomics and Epigenetics of Sporosarcina ureae.</title>
        <authorList>
            <person name="Oliver A.S."/>
            <person name="Cooper K.K."/>
        </authorList>
    </citation>
    <scope>NUCLEOTIDE SEQUENCE [LARGE SCALE GENOMIC DNA]</scope>
    <source>
        <strain evidence="1 2">S204</strain>
    </source>
</reference>
<organism evidence="1 2">
    <name type="scientific">Sporosarcina ureae</name>
    <dbReference type="NCBI Taxonomy" id="1571"/>
    <lineage>
        <taxon>Bacteria</taxon>
        <taxon>Bacillati</taxon>
        <taxon>Bacillota</taxon>
        <taxon>Bacilli</taxon>
        <taxon>Bacillales</taxon>
        <taxon>Caryophanaceae</taxon>
        <taxon>Sporosarcina</taxon>
    </lineage>
</organism>
<dbReference type="Proteomes" id="UP000192486">
    <property type="component" value="Chromosome"/>
</dbReference>
<name>A0ABM6JSD1_SPOUR</name>
<sequence>MYEVVYMKADFEPWWMFEEWRDYSVSSKTFTNIIDTESYIKEVIGKMEPYFEHYEVRKGCFHAFWSTSEKHYCEGCEGDLQLYHGIIVLVDGEPNIS</sequence>